<evidence type="ECO:0000313" key="8">
    <source>
        <dbReference type="Proteomes" id="UP000655410"/>
    </source>
</evidence>
<proteinExistence type="predicted"/>
<feature type="transmembrane region" description="Helical" evidence="6">
    <location>
        <begin position="376"/>
        <end position="396"/>
    </location>
</feature>
<dbReference type="Pfam" id="PF13520">
    <property type="entry name" value="AA_permease_2"/>
    <property type="match status" value="1"/>
</dbReference>
<feature type="transmembrane region" description="Helical" evidence="6">
    <location>
        <begin position="528"/>
        <end position="552"/>
    </location>
</feature>
<feature type="transmembrane region" description="Helical" evidence="6">
    <location>
        <begin position="417"/>
        <end position="438"/>
    </location>
</feature>
<keyword evidence="3 6" id="KW-0812">Transmembrane</keyword>
<evidence type="ECO:0000313" key="7">
    <source>
        <dbReference type="EMBL" id="GGO90256.1"/>
    </source>
</evidence>
<dbReference type="Proteomes" id="UP000655410">
    <property type="component" value="Unassembled WGS sequence"/>
</dbReference>
<evidence type="ECO:0000256" key="5">
    <source>
        <dbReference type="ARBA" id="ARBA00023136"/>
    </source>
</evidence>
<evidence type="ECO:0000256" key="1">
    <source>
        <dbReference type="ARBA" id="ARBA00004141"/>
    </source>
</evidence>
<comment type="subcellular location">
    <subcellularLocation>
        <location evidence="1">Membrane</location>
        <topology evidence="1">Multi-pass membrane protein</topology>
    </subcellularLocation>
</comment>
<dbReference type="PANTHER" id="PTHR45649">
    <property type="entry name" value="AMINO-ACID PERMEASE BAT1"/>
    <property type="match status" value="1"/>
</dbReference>
<keyword evidence="8" id="KW-1185">Reference proteome</keyword>
<feature type="transmembrane region" description="Helical" evidence="6">
    <location>
        <begin position="239"/>
        <end position="262"/>
    </location>
</feature>
<evidence type="ECO:0000256" key="4">
    <source>
        <dbReference type="ARBA" id="ARBA00022989"/>
    </source>
</evidence>
<feature type="transmembrane region" description="Helical" evidence="6">
    <location>
        <begin position="212"/>
        <end position="232"/>
    </location>
</feature>
<sequence length="573" mass="60043">MHTLPREGLVREGRRSDEGVAPFHGGIKAREAEWPRLPCAHSGVAVSGLPFRRHLLSTHLAPRSVDAVSATDLHTFGYTQQLARRVGSYASFAAGFSFVSILTTVFQLFGLGYSFGGTAFFWTWPAVFAGQLLVALCFAELAARYPLSGAIFQWSRRLGGSVLGWFAGWTMIVAQIITVAAAAIALQVVLPAAWSGFQVIGTDPSVFTADGAANAVLLGCLLLVATTTLNAVSVRITAIVNSVGVTCELIGVALLVVLLLGHAERGPSVVLHHTNLNATTGYVVPLLISSLMAAYVLVGFDSAGELAEETHKPRATTPRTILRAVVASGIGGAFLLLAALMASPSLSVDDLGLGGLPYVLTSQLGTFWGKVLLVDVALAVCVCTLAIQTAAARMIFSMSRDDVLPFSAALRTISPRTGTPVLATIVPGIGAALCLLVNVKNAGLFLGLCSVCIMLMYIAYLAVTGAMLVRRLRGTLETGGTDEDGKPLFSMGPKVGLVVNVLAVAYGVFMAINLGLPRAEVYDPAGDGWYLHYLPLLTLAVTFGGGAIAYAVKRVDYHASVAVPFAQLEGEGA</sequence>
<dbReference type="PANTHER" id="PTHR45649:SF26">
    <property type="entry name" value="OS04G0435100 PROTEIN"/>
    <property type="match status" value="1"/>
</dbReference>
<dbReference type="Gene3D" id="1.20.1740.10">
    <property type="entry name" value="Amino acid/polyamine transporter I"/>
    <property type="match status" value="1"/>
</dbReference>
<feature type="transmembrane region" description="Helical" evidence="6">
    <location>
        <begin position="444"/>
        <end position="463"/>
    </location>
</feature>
<evidence type="ECO:0000256" key="3">
    <source>
        <dbReference type="ARBA" id="ARBA00022692"/>
    </source>
</evidence>
<evidence type="ECO:0000256" key="2">
    <source>
        <dbReference type="ARBA" id="ARBA00022448"/>
    </source>
</evidence>
<keyword evidence="4 6" id="KW-1133">Transmembrane helix</keyword>
<feature type="transmembrane region" description="Helical" evidence="6">
    <location>
        <begin position="321"/>
        <end position="342"/>
    </location>
</feature>
<organism evidence="7 8">
    <name type="scientific">Nocardioides phosphati</name>
    <dbReference type="NCBI Taxonomy" id="1867775"/>
    <lineage>
        <taxon>Bacteria</taxon>
        <taxon>Bacillati</taxon>
        <taxon>Actinomycetota</taxon>
        <taxon>Actinomycetes</taxon>
        <taxon>Propionibacteriales</taxon>
        <taxon>Nocardioidaceae</taxon>
        <taxon>Nocardioides</taxon>
    </lineage>
</organism>
<reference evidence="8" key="1">
    <citation type="journal article" date="2019" name="Int. J. Syst. Evol. Microbiol.">
        <title>The Global Catalogue of Microorganisms (GCM) 10K type strain sequencing project: providing services to taxonomists for standard genome sequencing and annotation.</title>
        <authorList>
            <consortium name="The Broad Institute Genomics Platform"/>
            <consortium name="The Broad Institute Genome Sequencing Center for Infectious Disease"/>
            <person name="Wu L."/>
            <person name="Ma J."/>
        </authorList>
    </citation>
    <scope>NUCLEOTIDE SEQUENCE [LARGE SCALE GENOMIC DNA]</scope>
    <source>
        <strain evidence="8">CGMCC 4.7371</strain>
    </source>
</reference>
<comment type="caution">
    <text evidence="7">The sequence shown here is derived from an EMBL/GenBank/DDBJ whole genome shotgun (WGS) entry which is preliminary data.</text>
</comment>
<feature type="transmembrane region" description="Helical" evidence="6">
    <location>
        <begin position="89"/>
        <end position="109"/>
    </location>
</feature>
<keyword evidence="5 6" id="KW-0472">Membrane</keyword>
<feature type="transmembrane region" description="Helical" evidence="6">
    <location>
        <begin position="495"/>
        <end position="516"/>
    </location>
</feature>
<protein>
    <submittedName>
        <fullName evidence="7">Amino-acid permease</fullName>
    </submittedName>
</protein>
<evidence type="ECO:0000256" key="6">
    <source>
        <dbReference type="SAM" id="Phobius"/>
    </source>
</evidence>
<name>A0ABQ2NCE5_9ACTN</name>
<feature type="transmembrane region" description="Helical" evidence="6">
    <location>
        <begin position="162"/>
        <end position="192"/>
    </location>
</feature>
<accession>A0ABQ2NCE5</accession>
<dbReference type="InterPro" id="IPR002293">
    <property type="entry name" value="AA/rel_permease1"/>
</dbReference>
<gene>
    <name evidence="7" type="ORF">GCM10011584_21650</name>
</gene>
<dbReference type="EMBL" id="BMNI01000004">
    <property type="protein sequence ID" value="GGO90256.1"/>
    <property type="molecule type" value="Genomic_DNA"/>
</dbReference>
<feature type="transmembrane region" description="Helical" evidence="6">
    <location>
        <begin position="282"/>
        <end position="300"/>
    </location>
</feature>
<keyword evidence="2" id="KW-0813">Transport</keyword>
<feature type="transmembrane region" description="Helical" evidence="6">
    <location>
        <begin position="121"/>
        <end position="141"/>
    </location>
</feature>